<proteinExistence type="predicted"/>
<dbReference type="EMBL" id="U02233">
    <property type="protein sequence ID" value="AAA03384.1"/>
    <property type="molecule type" value="Genomic_DNA"/>
</dbReference>
<organism evidence="2">
    <name type="scientific">Mycoplasmoides genitalium</name>
    <name type="common">Mycoplasma genitalium</name>
    <dbReference type="NCBI Taxonomy" id="2097"/>
    <lineage>
        <taxon>Bacteria</taxon>
        <taxon>Bacillati</taxon>
        <taxon>Mycoplasmatota</taxon>
        <taxon>Mycoplasmoidales</taxon>
        <taxon>Mycoplasmoidaceae</taxon>
        <taxon>Mycoplasmoides</taxon>
    </lineage>
</organism>
<reference evidence="2" key="1">
    <citation type="thesis" date="1992" institute="Microbiology and Immunology" country="University of North Carolina Medical School">
        <title>Characterization and analysis of the Mycoplasma genitalium genome.</title>
        <authorList>
            <person name="Peterson S.N."/>
        </authorList>
    </citation>
    <scope>NUCLEOTIDE SEQUENCE</scope>
    <source>
        <strain evidence="2">G-37</strain>
    </source>
</reference>
<feature type="transmembrane region" description="Helical" evidence="1">
    <location>
        <begin position="61"/>
        <end position="87"/>
    </location>
</feature>
<keyword evidence="1" id="KW-1133">Transmembrane helix</keyword>
<sequence length="88" mass="10414">SSIIWLATIFLIIWQKICLFFSKFFSNLWFSFVLNQYEIQLCSTIIFLLPTKVTFPKIDVIIFICPPLFFLIWSLAFKQCLGILNLIK</sequence>
<keyword evidence="1" id="KW-0472">Membrane</keyword>
<feature type="non-terminal residue" evidence="2">
    <location>
        <position position="1"/>
    </location>
</feature>
<feature type="transmembrane region" description="Helical" evidence="1">
    <location>
        <begin position="6"/>
        <end position="25"/>
    </location>
</feature>
<feature type="non-terminal residue" evidence="2">
    <location>
        <position position="88"/>
    </location>
</feature>
<feature type="transmembrane region" description="Helical" evidence="1">
    <location>
        <begin position="37"/>
        <end position="55"/>
    </location>
</feature>
<name>Q49341_MYCGT</name>
<accession>Q49341</accession>
<dbReference type="AlphaFoldDB" id="Q49341"/>
<protein>
    <submittedName>
        <fullName evidence="2">Uncharacterized protein</fullName>
    </submittedName>
</protein>
<reference evidence="2" key="2">
    <citation type="submission" date="1993-09" db="EMBL/GenBank/DDBJ databases">
        <title>Survey of the Mycoplasma genitalium genome using random sequencing.</title>
        <authorList>
            <person name="Peterson S.N."/>
            <person name="Hu P."/>
            <person name="Bott K.F."/>
            <person name="Hutchison C.A."/>
        </authorList>
    </citation>
    <scope>NUCLEOTIDE SEQUENCE</scope>
    <source>
        <strain evidence="2">G-37</strain>
    </source>
</reference>
<evidence type="ECO:0000256" key="1">
    <source>
        <dbReference type="SAM" id="Phobius"/>
    </source>
</evidence>
<evidence type="ECO:0000313" key="2">
    <source>
        <dbReference type="EMBL" id="AAA03384.1"/>
    </source>
</evidence>
<keyword evidence="1" id="KW-0812">Transmembrane</keyword>